<keyword evidence="3" id="KW-1185">Reference proteome</keyword>
<organism evidence="2 3">
    <name type="scientific">Pseudoalteromonas marina</name>
    <dbReference type="NCBI Taxonomy" id="267375"/>
    <lineage>
        <taxon>Bacteria</taxon>
        <taxon>Pseudomonadati</taxon>
        <taxon>Pseudomonadota</taxon>
        <taxon>Gammaproteobacteria</taxon>
        <taxon>Alteromonadales</taxon>
        <taxon>Pseudoalteromonadaceae</taxon>
        <taxon>Pseudoalteromonas</taxon>
    </lineage>
</organism>
<accession>A0ABT9F9Y5</accession>
<feature type="signal peptide" evidence="1">
    <location>
        <begin position="1"/>
        <end position="18"/>
    </location>
</feature>
<name>A0ABT9F9Y5_9GAMM</name>
<reference evidence="2" key="1">
    <citation type="submission" date="2023-07" db="EMBL/GenBank/DDBJ databases">
        <title>Genome content predicts the carbon catabolic preferences of heterotrophic bacteria.</title>
        <authorList>
            <person name="Gralka M."/>
        </authorList>
    </citation>
    <scope>NUCLEOTIDE SEQUENCE</scope>
    <source>
        <strain evidence="2">4G09</strain>
    </source>
</reference>
<evidence type="ECO:0000256" key="1">
    <source>
        <dbReference type="SAM" id="SignalP"/>
    </source>
</evidence>
<evidence type="ECO:0000313" key="3">
    <source>
        <dbReference type="Proteomes" id="UP001177212"/>
    </source>
</evidence>
<feature type="chain" id="PRO_5045290580" description="DUF1311 domain-containing protein" evidence="1">
    <location>
        <begin position="19"/>
        <end position="145"/>
    </location>
</feature>
<proteinExistence type="predicted"/>
<keyword evidence="1" id="KW-0732">Signal</keyword>
<evidence type="ECO:0008006" key="4">
    <source>
        <dbReference type="Google" id="ProtNLM"/>
    </source>
</evidence>
<dbReference type="Proteomes" id="UP001177212">
    <property type="component" value="Unassembled WGS sequence"/>
</dbReference>
<dbReference type="EMBL" id="JAUYVT010000002">
    <property type="protein sequence ID" value="MDP2563588.1"/>
    <property type="molecule type" value="Genomic_DNA"/>
</dbReference>
<protein>
    <recommendedName>
        <fullName evidence="4">DUF1311 domain-containing protein</fullName>
    </recommendedName>
</protein>
<sequence length="145" mass="16547">MKIVLLTLLLLFSFRFSAVEPCEPVPEGKQRRDGVCSYENAAFRARQVFSYILSLKKYCDSATQEEINEWYLSNKQLINKAVIISKQPLKEIVKNTDAALWQSESSIRVKESCSYAKRKIHNTSPSLFGGRVGEYLDSYTPNKAN</sequence>
<comment type="caution">
    <text evidence="2">The sequence shown here is derived from an EMBL/GenBank/DDBJ whole genome shotgun (WGS) entry which is preliminary data.</text>
</comment>
<evidence type="ECO:0000313" key="2">
    <source>
        <dbReference type="EMBL" id="MDP2563588.1"/>
    </source>
</evidence>
<dbReference type="RefSeq" id="WP_305471106.1">
    <property type="nucleotide sequence ID" value="NZ_JAUYVT010000002.1"/>
</dbReference>
<gene>
    <name evidence="2" type="ORF">Q8W34_03045</name>
</gene>